<comment type="caution">
    <text evidence="1">The sequence shown here is derived from an EMBL/GenBank/DDBJ whole genome shotgun (WGS) entry which is preliminary data.</text>
</comment>
<evidence type="ECO:0000313" key="2">
    <source>
        <dbReference type="Proteomes" id="UP001597417"/>
    </source>
</evidence>
<dbReference type="EMBL" id="JBHUKR010000006">
    <property type="protein sequence ID" value="MFD2416304.1"/>
    <property type="molecule type" value="Genomic_DNA"/>
</dbReference>
<gene>
    <name evidence="1" type="ORF">ACFSXZ_08175</name>
</gene>
<protein>
    <submittedName>
        <fullName evidence="1">Uncharacterized protein</fullName>
    </submittedName>
</protein>
<sequence>MKVTGYAYPWNVVEEPGFAERTAELGLDEVAVAVSYHSTRAATPWSRVRTAVSAHHAALYRPVRDGVWGRLRPGVPDWVRSSDSAGEAIAAVNRAGLPAAA</sequence>
<reference evidence="2" key="1">
    <citation type="journal article" date="2019" name="Int. J. Syst. Evol. Microbiol.">
        <title>The Global Catalogue of Microorganisms (GCM) 10K type strain sequencing project: providing services to taxonomists for standard genome sequencing and annotation.</title>
        <authorList>
            <consortium name="The Broad Institute Genomics Platform"/>
            <consortium name="The Broad Institute Genome Sequencing Center for Infectious Disease"/>
            <person name="Wu L."/>
            <person name="Ma J."/>
        </authorList>
    </citation>
    <scope>NUCLEOTIDE SEQUENCE [LARGE SCALE GENOMIC DNA]</scope>
    <source>
        <strain evidence="2">CGMCC 4.7645</strain>
    </source>
</reference>
<proteinExistence type="predicted"/>
<organism evidence="1 2">
    <name type="scientific">Amycolatopsis pigmentata</name>
    <dbReference type="NCBI Taxonomy" id="450801"/>
    <lineage>
        <taxon>Bacteria</taxon>
        <taxon>Bacillati</taxon>
        <taxon>Actinomycetota</taxon>
        <taxon>Actinomycetes</taxon>
        <taxon>Pseudonocardiales</taxon>
        <taxon>Pseudonocardiaceae</taxon>
        <taxon>Amycolatopsis</taxon>
    </lineage>
</organism>
<evidence type="ECO:0000313" key="1">
    <source>
        <dbReference type="EMBL" id="MFD2416304.1"/>
    </source>
</evidence>
<dbReference type="RefSeq" id="WP_378262976.1">
    <property type="nucleotide sequence ID" value="NZ_JBHUKR010000006.1"/>
</dbReference>
<dbReference type="Proteomes" id="UP001597417">
    <property type="component" value="Unassembled WGS sequence"/>
</dbReference>
<accession>A0ABW5FMM9</accession>
<keyword evidence="2" id="KW-1185">Reference proteome</keyword>
<name>A0ABW5FMM9_9PSEU</name>